<dbReference type="Pfam" id="PF03965">
    <property type="entry name" value="Penicillinase_R"/>
    <property type="match status" value="1"/>
</dbReference>
<evidence type="ECO:0000256" key="2">
    <source>
        <dbReference type="ARBA" id="ARBA00023015"/>
    </source>
</evidence>
<keyword evidence="4" id="KW-0804">Transcription</keyword>
<proteinExistence type="inferred from homology"/>
<keyword evidence="6" id="KW-1185">Reference proteome</keyword>
<comment type="caution">
    <text evidence="5">The sequence shown here is derived from an EMBL/GenBank/DDBJ whole genome shotgun (WGS) entry which is preliminary data.</text>
</comment>
<reference evidence="5" key="1">
    <citation type="submission" date="2020-08" db="EMBL/GenBank/DDBJ databases">
        <title>Genome public.</title>
        <authorList>
            <person name="Liu C."/>
            <person name="Sun Q."/>
        </authorList>
    </citation>
    <scope>NUCLEOTIDE SEQUENCE</scope>
    <source>
        <strain evidence="5">NSJ-68</strain>
    </source>
</reference>
<accession>A0A923RL47</accession>
<dbReference type="InterPro" id="IPR036390">
    <property type="entry name" value="WH_DNA-bd_sf"/>
</dbReference>
<evidence type="ECO:0000256" key="4">
    <source>
        <dbReference type="ARBA" id="ARBA00023163"/>
    </source>
</evidence>
<dbReference type="InterPro" id="IPR005650">
    <property type="entry name" value="BlaI_family"/>
</dbReference>
<dbReference type="PIRSF" id="PIRSF019455">
    <property type="entry name" value="CopR_AtkY"/>
    <property type="match status" value="1"/>
</dbReference>
<evidence type="ECO:0000313" key="6">
    <source>
        <dbReference type="Proteomes" id="UP000649345"/>
    </source>
</evidence>
<dbReference type="SUPFAM" id="SSF46785">
    <property type="entry name" value="Winged helix' DNA-binding domain"/>
    <property type="match status" value="1"/>
</dbReference>
<dbReference type="Proteomes" id="UP000649345">
    <property type="component" value="Unassembled WGS sequence"/>
</dbReference>
<evidence type="ECO:0000256" key="3">
    <source>
        <dbReference type="ARBA" id="ARBA00023125"/>
    </source>
</evidence>
<dbReference type="GO" id="GO:0045892">
    <property type="term" value="P:negative regulation of DNA-templated transcription"/>
    <property type="evidence" value="ECO:0007669"/>
    <property type="project" value="InterPro"/>
</dbReference>
<dbReference type="RefSeq" id="WP_186873228.1">
    <property type="nucleotide sequence ID" value="NZ_JACOOR010000002.1"/>
</dbReference>
<gene>
    <name evidence="5" type="ORF">H8S44_03510</name>
</gene>
<evidence type="ECO:0000256" key="1">
    <source>
        <dbReference type="ARBA" id="ARBA00011046"/>
    </source>
</evidence>
<protein>
    <submittedName>
        <fullName evidence="5">BlaI/MecI/CopY family transcriptional regulator</fullName>
    </submittedName>
</protein>
<dbReference type="AlphaFoldDB" id="A0A923RL47"/>
<keyword evidence="2" id="KW-0805">Transcription regulation</keyword>
<sequence>MAGKRLPDSELELMMIIWDAEGSVTRSEIEDRLPAERKLSATTVLSFLSRLQEKGFLEVERDGKTNRYRPLVEKETYLREESRSIWKRLYQNSVGNFMTALGSGEELSDRDLDELQEFLDRQRRGRS</sequence>
<evidence type="ECO:0000313" key="5">
    <source>
        <dbReference type="EMBL" id="MBC5658839.1"/>
    </source>
</evidence>
<comment type="similarity">
    <text evidence="1">Belongs to the BlaI transcriptional regulatory family.</text>
</comment>
<dbReference type="EMBL" id="JACOOR010000002">
    <property type="protein sequence ID" value="MBC5658839.1"/>
    <property type="molecule type" value="Genomic_DNA"/>
</dbReference>
<organism evidence="5 6">
    <name type="scientific">Anaerosacchariphilus hominis</name>
    <dbReference type="NCBI Taxonomy" id="2763017"/>
    <lineage>
        <taxon>Bacteria</taxon>
        <taxon>Bacillati</taxon>
        <taxon>Bacillota</taxon>
        <taxon>Clostridia</taxon>
        <taxon>Lachnospirales</taxon>
        <taxon>Lachnospiraceae</taxon>
        <taxon>Anaerosacchariphilus</taxon>
    </lineage>
</organism>
<dbReference type="Gene3D" id="1.10.4040.10">
    <property type="entry name" value="Penicillinase repressor domain"/>
    <property type="match status" value="1"/>
</dbReference>
<keyword evidence="3" id="KW-0238">DNA-binding</keyword>
<dbReference type="Gene3D" id="1.10.10.10">
    <property type="entry name" value="Winged helix-like DNA-binding domain superfamily/Winged helix DNA-binding domain"/>
    <property type="match status" value="1"/>
</dbReference>
<name>A0A923RL47_9FIRM</name>
<dbReference type="InterPro" id="IPR036388">
    <property type="entry name" value="WH-like_DNA-bd_sf"/>
</dbReference>
<dbReference type="GO" id="GO:0003677">
    <property type="term" value="F:DNA binding"/>
    <property type="evidence" value="ECO:0007669"/>
    <property type="project" value="UniProtKB-KW"/>
</dbReference>